<proteinExistence type="predicted"/>
<organism evidence="2 3">
    <name type="scientific">Acropora cervicornis</name>
    <name type="common">Staghorn coral</name>
    <dbReference type="NCBI Taxonomy" id="6130"/>
    <lineage>
        <taxon>Eukaryota</taxon>
        <taxon>Metazoa</taxon>
        <taxon>Cnidaria</taxon>
        <taxon>Anthozoa</taxon>
        <taxon>Hexacorallia</taxon>
        <taxon>Scleractinia</taxon>
        <taxon>Astrocoeniina</taxon>
        <taxon>Acroporidae</taxon>
        <taxon>Acropora</taxon>
    </lineage>
</organism>
<keyword evidence="1" id="KW-0175">Coiled coil</keyword>
<feature type="coiled-coil region" evidence="1">
    <location>
        <begin position="133"/>
        <end position="226"/>
    </location>
</feature>
<protein>
    <submittedName>
        <fullName evidence="2">Uncharacterized protein</fullName>
    </submittedName>
</protein>
<sequence length="375" mass="43058">MEVQLPDDINQLIILDGPNEEESIEVVDSFDGSEPHGDGVRKDILESTKGDLFFSNQEGLDVSKSKVQSRPKIESFLGAIRYASENKTSLNAVNESLGSCLKVLLEACHGVADKFALSDEVVTALADFKRCERESLELQKKAELNSAEEKREEGTQLLTDVAFKQFTQKDKSLCKELQDNRAEQEKLLMRLKQLEEHEQRLEAERTERARQELENWCQQIQELYNQCQAALHVMEKFQDGSSRLLEASITSKKKEEKDIHELDIMAHRRLRDATSAAAIDCKQQIESCDENIKYLKEKLTNVKEKKKAQAKNNLKAEVAKYAEKQKNYEVSYGQYKQSKAENENRFSRYMDKLELIDQRLTHLGEIVEAFDVICK</sequence>
<gene>
    <name evidence="2" type="ORF">P5673_003649</name>
</gene>
<dbReference type="AlphaFoldDB" id="A0AAD9R0Y0"/>
<feature type="coiled-coil region" evidence="1">
    <location>
        <begin position="285"/>
        <end position="331"/>
    </location>
</feature>
<keyword evidence="3" id="KW-1185">Reference proteome</keyword>
<dbReference type="Proteomes" id="UP001249851">
    <property type="component" value="Unassembled WGS sequence"/>
</dbReference>
<comment type="caution">
    <text evidence="2">The sequence shown here is derived from an EMBL/GenBank/DDBJ whole genome shotgun (WGS) entry which is preliminary data.</text>
</comment>
<evidence type="ECO:0000313" key="3">
    <source>
        <dbReference type="Proteomes" id="UP001249851"/>
    </source>
</evidence>
<name>A0AAD9R0Y0_ACRCE</name>
<reference evidence="2" key="1">
    <citation type="journal article" date="2023" name="G3 (Bethesda)">
        <title>Whole genome assembly and annotation of the endangered Caribbean coral Acropora cervicornis.</title>
        <authorList>
            <person name="Selwyn J.D."/>
            <person name="Vollmer S.V."/>
        </authorList>
    </citation>
    <scope>NUCLEOTIDE SEQUENCE</scope>
    <source>
        <strain evidence="2">K2</strain>
    </source>
</reference>
<dbReference type="EMBL" id="JARQWQ010000006">
    <property type="protein sequence ID" value="KAK2571091.1"/>
    <property type="molecule type" value="Genomic_DNA"/>
</dbReference>
<evidence type="ECO:0000256" key="1">
    <source>
        <dbReference type="SAM" id="Coils"/>
    </source>
</evidence>
<reference evidence="2" key="2">
    <citation type="journal article" date="2023" name="Science">
        <title>Genomic signatures of disease resistance in endangered staghorn corals.</title>
        <authorList>
            <person name="Vollmer S.V."/>
            <person name="Selwyn J.D."/>
            <person name="Despard B.A."/>
            <person name="Roesel C.L."/>
        </authorList>
    </citation>
    <scope>NUCLEOTIDE SEQUENCE</scope>
    <source>
        <strain evidence="2">K2</strain>
    </source>
</reference>
<evidence type="ECO:0000313" key="2">
    <source>
        <dbReference type="EMBL" id="KAK2571091.1"/>
    </source>
</evidence>
<accession>A0AAD9R0Y0</accession>